<sequence>MSGGDPSGNAEGRAPVVISVCVSCRPPDGGDGSPGDALLAALRMAQARGEARDVLIRPVQCLSVCKRPCTIALSRPDGYTYVFGDLDPAIHADAVLECAESYAAQEHGYLLWRERPGPLRRGIVARIPPMTWTTEDGRHPR</sequence>
<accession>A0A849ID00</accession>
<organism evidence="1 2">
    <name type="scientific">Enterovirga aerilata</name>
    <dbReference type="NCBI Taxonomy" id="2730920"/>
    <lineage>
        <taxon>Bacteria</taxon>
        <taxon>Pseudomonadati</taxon>
        <taxon>Pseudomonadota</taxon>
        <taxon>Alphaproteobacteria</taxon>
        <taxon>Hyphomicrobiales</taxon>
        <taxon>Methylobacteriaceae</taxon>
        <taxon>Enterovirga</taxon>
    </lineage>
</organism>
<dbReference type="InterPro" id="IPR012863">
    <property type="entry name" value="DUF1636"/>
</dbReference>
<keyword evidence="2" id="KW-1185">Reference proteome</keyword>
<evidence type="ECO:0000313" key="1">
    <source>
        <dbReference type="EMBL" id="NNM71793.1"/>
    </source>
</evidence>
<dbReference type="EMBL" id="JABEPP010000001">
    <property type="protein sequence ID" value="NNM71793.1"/>
    <property type="molecule type" value="Genomic_DNA"/>
</dbReference>
<protein>
    <submittedName>
        <fullName evidence="1">DUF1636 domain-containing protein</fullName>
    </submittedName>
</protein>
<gene>
    <name evidence="1" type="ORF">HJG44_05190</name>
</gene>
<reference evidence="1 2" key="1">
    <citation type="submission" date="2020-04" db="EMBL/GenBank/DDBJ databases">
        <title>Enterovirga sp. isolate from soil.</title>
        <authorList>
            <person name="Chea S."/>
            <person name="Kim D.-U."/>
        </authorList>
    </citation>
    <scope>NUCLEOTIDE SEQUENCE [LARGE SCALE GENOMIC DNA]</scope>
    <source>
        <strain evidence="1 2">DB1703</strain>
    </source>
</reference>
<dbReference type="AlphaFoldDB" id="A0A849ID00"/>
<evidence type="ECO:0000313" key="2">
    <source>
        <dbReference type="Proteomes" id="UP000564885"/>
    </source>
</evidence>
<dbReference type="Pfam" id="PF07845">
    <property type="entry name" value="DUF1636"/>
    <property type="match status" value="1"/>
</dbReference>
<dbReference type="RefSeq" id="WP_171217211.1">
    <property type="nucleotide sequence ID" value="NZ_JABEPP010000001.1"/>
</dbReference>
<comment type="caution">
    <text evidence="1">The sequence shown here is derived from an EMBL/GenBank/DDBJ whole genome shotgun (WGS) entry which is preliminary data.</text>
</comment>
<dbReference type="Proteomes" id="UP000564885">
    <property type="component" value="Unassembled WGS sequence"/>
</dbReference>
<name>A0A849ID00_9HYPH</name>
<proteinExistence type="predicted"/>